<organism evidence="3 4">
    <name type="scientific">Methylobacterium adhaesivum</name>
    <dbReference type="NCBI Taxonomy" id="333297"/>
    <lineage>
        <taxon>Bacteria</taxon>
        <taxon>Pseudomonadati</taxon>
        <taxon>Pseudomonadota</taxon>
        <taxon>Alphaproteobacteria</taxon>
        <taxon>Hyphomicrobiales</taxon>
        <taxon>Methylobacteriaceae</taxon>
        <taxon>Methylobacterium</taxon>
    </lineage>
</organism>
<dbReference type="Pfam" id="PF17038">
    <property type="entry name" value="CBP_BcsN"/>
    <property type="match status" value="1"/>
</dbReference>
<feature type="chain" id="PRO_5046902871" evidence="2">
    <location>
        <begin position="22"/>
        <end position="320"/>
    </location>
</feature>
<dbReference type="InterPro" id="IPR031482">
    <property type="entry name" value="CBP_BcsN"/>
</dbReference>
<dbReference type="PROSITE" id="PS51257">
    <property type="entry name" value="PROKAR_LIPOPROTEIN"/>
    <property type="match status" value="1"/>
</dbReference>
<gene>
    <name evidence="3" type="primary">bcsN</name>
    <name evidence="3" type="ORF">QWZ12_15485</name>
</gene>
<comment type="caution">
    <text evidence="3">The sequence shown here is derived from an EMBL/GenBank/DDBJ whole genome shotgun (WGS) entry which is preliminary data.</text>
</comment>
<name>A0ABT8BLE7_9HYPH</name>
<feature type="compositionally biased region" description="Pro residues" evidence="1">
    <location>
        <begin position="252"/>
        <end position="265"/>
    </location>
</feature>
<keyword evidence="4" id="KW-1185">Reference proteome</keyword>
<sequence>MRTASILLGLTLVGACQTATARRTSPRFETAFSSTGAISPRPLVSVPNSGPVTSVEETRSSAGLRQRILFGQSRDRIDVTIASDRTWDDPAMAKPSRAGITAELATLDGSYRVLRQPVQNAYGPLGVAVSEHCAYAWQWIDALQRVELGHDALRGPVAVSLRVHHCRPRSTNADALLSDLTRIRLGVVADAPASRSRLRAARPRPPAASAEVIRPSVAPSAPASPPSVVVNSSRTLVNLPPTTATQPYLVQPAPPPAEPAIPLVPRPSATGGASDRARFLTDAMPASSRPATPTSQTSQSGSNEQPVRAASGSKSPPPGW</sequence>
<protein>
    <submittedName>
        <fullName evidence="3">Cellulose biosynthesis protein BcsN</fullName>
    </submittedName>
</protein>
<keyword evidence="2" id="KW-0732">Signal</keyword>
<feature type="region of interest" description="Disordered" evidence="1">
    <location>
        <begin position="39"/>
        <end position="58"/>
    </location>
</feature>
<feature type="region of interest" description="Disordered" evidence="1">
    <location>
        <begin position="245"/>
        <end position="320"/>
    </location>
</feature>
<dbReference type="EMBL" id="JAUFPX010000015">
    <property type="protein sequence ID" value="MDN3592001.1"/>
    <property type="molecule type" value="Genomic_DNA"/>
</dbReference>
<proteinExistence type="predicted"/>
<feature type="signal peptide" evidence="2">
    <location>
        <begin position="1"/>
        <end position="21"/>
    </location>
</feature>
<feature type="region of interest" description="Disordered" evidence="1">
    <location>
        <begin position="194"/>
        <end position="229"/>
    </location>
</feature>
<accession>A0ABT8BLE7</accession>
<evidence type="ECO:0000313" key="4">
    <source>
        <dbReference type="Proteomes" id="UP001224644"/>
    </source>
</evidence>
<dbReference type="Proteomes" id="UP001224644">
    <property type="component" value="Unassembled WGS sequence"/>
</dbReference>
<evidence type="ECO:0000313" key="3">
    <source>
        <dbReference type="EMBL" id="MDN3592001.1"/>
    </source>
</evidence>
<dbReference type="RefSeq" id="WP_238228384.1">
    <property type="nucleotide sequence ID" value="NZ_BPQD01000045.1"/>
</dbReference>
<evidence type="ECO:0000256" key="1">
    <source>
        <dbReference type="SAM" id="MobiDB-lite"/>
    </source>
</evidence>
<reference evidence="4" key="1">
    <citation type="journal article" date="2019" name="Int. J. Syst. Evol. Microbiol.">
        <title>The Global Catalogue of Microorganisms (GCM) 10K type strain sequencing project: providing services to taxonomists for standard genome sequencing and annotation.</title>
        <authorList>
            <consortium name="The Broad Institute Genomics Platform"/>
            <consortium name="The Broad Institute Genome Sequencing Center for Infectious Disease"/>
            <person name="Wu L."/>
            <person name="Ma J."/>
        </authorList>
    </citation>
    <scope>NUCLEOTIDE SEQUENCE [LARGE SCALE GENOMIC DNA]</scope>
    <source>
        <strain evidence="4">CECT 7069</strain>
    </source>
</reference>
<evidence type="ECO:0000256" key="2">
    <source>
        <dbReference type="SAM" id="SignalP"/>
    </source>
</evidence>
<feature type="compositionally biased region" description="Polar residues" evidence="1">
    <location>
        <begin position="289"/>
        <end position="305"/>
    </location>
</feature>
<feature type="compositionally biased region" description="Low complexity" evidence="1">
    <location>
        <begin position="207"/>
        <end position="229"/>
    </location>
</feature>